<keyword evidence="1" id="KW-0812">Transmembrane</keyword>
<dbReference type="Pfam" id="PF07331">
    <property type="entry name" value="TctB"/>
    <property type="match status" value="1"/>
</dbReference>
<comment type="caution">
    <text evidence="3">The sequence shown here is derived from an EMBL/GenBank/DDBJ whole genome shotgun (WGS) entry which is preliminary data.</text>
</comment>
<feature type="transmembrane region" description="Helical" evidence="1">
    <location>
        <begin position="129"/>
        <end position="153"/>
    </location>
</feature>
<keyword evidence="4" id="KW-1185">Reference proteome</keyword>
<accession>A0A178HKP4</accession>
<feature type="transmembrane region" description="Helical" evidence="1">
    <location>
        <begin position="90"/>
        <end position="117"/>
    </location>
</feature>
<dbReference type="RefSeq" id="WP_067460804.1">
    <property type="nucleotide sequence ID" value="NZ_LVVY01000151.1"/>
</dbReference>
<feature type="transmembrane region" description="Helical" evidence="1">
    <location>
        <begin position="17"/>
        <end position="36"/>
    </location>
</feature>
<feature type="domain" description="DUF1468" evidence="2">
    <location>
        <begin position="18"/>
        <end position="156"/>
    </location>
</feature>
<dbReference type="AlphaFoldDB" id="A0A178HKP4"/>
<evidence type="ECO:0000313" key="4">
    <source>
        <dbReference type="Proteomes" id="UP000078389"/>
    </source>
</evidence>
<evidence type="ECO:0000256" key="1">
    <source>
        <dbReference type="SAM" id="Phobius"/>
    </source>
</evidence>
<keyword evidence="1" id="KW-1133">Transmembrane helix</keyword>
<name>A0A178HKP4_9HYPH</name>
<dbReference type="STRING" id="1770058.A3840_18885"/>
<evidence type="ECO:0000313" key="3">
    <source>
        <dbReference type="EMBL" id="OAM72990.1"/>
    </source>
</evidence>
<feature type="transmembrane region" description="Helical" evidence="1">
    <location>
        <begin position="48"/>
        <end position="69"/>
    </location>
</feature>
<sequence>MAGGTEIVAHRSGIEKAVAGLILVACAFYCFHALGLNFGSLSNPRSGFMPSVIGVSATVLAAVNLVLTLRKHRMAEADEVALDRYTALNLLMALAGTIAFLVLLDLAGYVVASALYLLFLTKLTRSPGWLVPMAVSIGATGFFYFCFVMLLGVTLP</sequence>
<dbReference type="InterPro" id="IPR009936">
    <property type="entry name" value="DUF1468"/>
</dbReference>
<proteinExistence type="predicted"/>
<protein>
    <recommendedName>
        <fullName evidence="2">DUF1468 domain-containing protein</fullName>
    </recommendedName>
</protein>
<gene>
    <name evidence="3" type="ORF">A3840_18885</name>
</gene>
<evidence type="ECO:0000259" key="2">
    <source>
        <dbReference type="Pfam" id="PF07331"/>
    </source>
</evidence>
<organism evidence="3 4">
    <name type="scientific">Devosia elaeis</name>
    <dbReference type="NCBI Taxonomy" id="1770058"/>
    <lineage>
        <taxon>Bacteria</taxon>
        <taxon>Pseudomonadati</taxon>
        <taxon>Pseudomonadota</taxon>
        <taxon>Alphaproteobacteria</taxon>
        <taxon>Hyphomicrobiales</taxon>
        <taxon>Devosiaceae</taxon>
        <taxon>Devosia</taxon>
    </lineage>
</organism>
<reference evidence="3 4" key="1">
    <citation type="submission" date="2016-03" db="EMBL/GenBank/DDBJ databases">
        <title>Genome sequencing of Devosia sp. S37.</title>
        <authorList>
            <person name="Mohd Nor M."/>
        </authorList>
    </citation>
    <scope>NUCLEOTIDE SEQUENCE [LARGE SCALE GENOMIC DNA]</scope>
    <source>
        <strain evidence="3 4">S37</strain>
    </source>
</reference>
<dbReference type="EMBL" id="LVVY01000151">
    <property type="protein sequence ID" value="OAM72990.1"/>
    <property type="molecule type" value="Genomic_DNA"/>
</dbReference>
<dbReference type="Proteomes" id="UP000078389">
    <property type="component" value="Unassembled WGS sequence"/>
</dbReference>
<keyword evidence="1" id="KW-0472">Membrane</keyword>